<name>A0A934RTU6_9BACT</name>
<dbReference type="Pfam" id="PF04205">
    <property type="entry name" value="FMN_bind"/>
    <property type="match status" value="1"/>
</dbReference>
<dbReference type="SMART" id="SM00900">
    <property type="entry name" value="FMN_bind"/>
    <property type="match status" value="1"/>
</dbReference>
<accession>A0A934RTU6</accession>
<proteinExistence type="predicted"/>
<feature type="signal peptide" evidence="1">
    <location>
        <begin position="1"/>
        <end position="24"/>
    </location>
</feature>
<keyword evidence="4" id="KW-1185">Reference proteome</keyword>
<evidence type="ECO:0000313" key="4">
    <source>
        <dbReference type="Proteomes" id="UP000617628"/>
    </source>
</evidence>
<dbReference type="EMBL" id="JAENIL010000007">
    <property type="protein sequence ID" value="MBK1876281.1"/>
    <property type="molecule type" value="Genomic_DNA"/>
</dbReference>
<keyword evidence="1" id="KW-0732">Signal</keyword>
<feature type="domain" description="FMN-binding" evidence="2">
    <location>
        <begin position="93"/>
        <end position="173"/>
    </location>
</feature>
<comment type="caution">
    <text evidence="3">The sequence shown here is derived from an EMBL/GenBank/DDBJ whole genome shotgun (WGS) entry which is preliminary data.</text>
</comment>
<dbReference type="RefSeq" id="WP_200354495.1">
    <property type="nucleotide sequence ID" value="NZ_JAENIL010000007.1"/>
</dbReference>
<evidence type="ECO:0000259" key="2">
    <source>
        <dbReference type="SMART" id="SM00900"/>
    </source>
</evidence>
<gene>
    <name evidence="3" type="ORF">JIN87_05340</name>
</gene>
<dbReference type="Proteomes" id="UP000617628">
    <property type="component" value="Unassembled WGS sequence"/>
</dbReference>
<protein>
    <submittedName>
        <fullName evidence="3">FMN-binding protein</fullName>
    </submittedName>
</protein>
<dbReference type="InterPro" id="IPR007329">
    <property type="entry name" value="FMN-bd"/>
</dbReference>
<sequence>MTKLLKPIFTLLLLALAYPHTSDAKGAKEETYLSQEDFLTQTFNEGVPTPKALWLTKSVKPTVKEILGHDYPAARIRYWRDGNRSAWILEEIGKVKPITTGIVVEDGKIARLKVLVYRESHGWEVKYPFFTDQFKETELTEKKRLNKNIDGIAGATLSVNALKKLSRLALYFHQVTEPKDSEK</sequence>
<evidence type="ECO:0000313" key="3">
    <source>
        <dbReference type="EMBL" id="MBK1876281.1"/>
    </source>
</evidence>
<feature type="chain" id="PRO_5036679048" evidence="1">
    <location>
        <begin position="25"/>
        <end position="183"/>
    </location>
</feature>
<dbReference type="GO" id="GO:0016020">
    <property type="term" value="C:membrane"/>
    <property type="evidence" value="ECO:0007669"/>
    <property type="project" value="InterPro"/>
</dbReference>
<organism evidence="3 4">
    <name type="scientific">Pelagicoccus mobilis</name>
    <dbReference type="NCBI Taxonomy" id="415221"/>
    <lineage>
        <taxon>Bacteria</taxon>
        <taxon>Pseudomonadati</taxon>
        <taxon>Verrucomicrobiota</taxon>
        <taxon>Opitutia</taxon>
        <taxon>Puniceicoccales</taxon>
        <taxon>Pelagicoccaceae</taxon>
        <taxon>Pelagicoccus</taxon>
    </lineage>
</organism>
<dbReference type="GO" id="GO:0010181">
    <property type="term" value="F:FMN binding"/>
    <property type="evidence" value="ECO:0007669"/>
    <property type="project" value="InterPro"/>
</dbReference>
<dbReference type="AlphaFoldDB" id="A0A934RTU6"/>
<reference evidence="3" key="1">
    <citation type="submission" date="2021-01" db="EMBL/GenBank/DDBJ databases">
        <title>Modified the classification status of verrucomicrobia.</title>
        <authorList>
            <person name="Feng X."/>
        </authorList>
    </citation>
    <scope>NUCLEOTIDE SEQUENCE</scope>
    <source>
        <strain evidence="3">KCTC 13126</strain>
    </source>
</reference>
<evidence type="ECO:0000256" key="1">
    <source>
        <dbReference type="SAM" id="SignalP"/>
    </source>
</evidence>